<comment type="caution">
    <text evidence="2">The sequence shown here is derived from an EMBL/GenBank/DDBJ whole genome shotgun (WGS) entry which is preliminary data.</text>
</comment>
<feature type="non-terminal residue" evidence="2">
    <location>
        <position position="135"/>
    </location>
</feature>
<feature type="signal peptide" evidence="1">
    <location>
        <begin position="1"/>
        <end position="28"/>
    </location>
</feature>
<dbReference type="AlphaFoldDB" id="A0A3B9GUL4"/>
<accession>A0A3B9GUL4</accession>
<gene>
    <name evidence="2" type="ORF">DCG58_03135</name>
</gene>
<dbReference type="Proteomes" id="UP000259610">
    <property type="component" value="Unassembled WGS sequence"/>
</dbReference>
<sequence length="135" mass="14405">MATTNLRAPILALAMLLTTACATTSGNAEQNFDTCLITNMAAVEMLNADIAETEEFLTRARMTAEAYQSIQSNLARDREAIANLLALRAVMLRDDHLDDSEQAARTASLMRAYSAGADAAIAKARADEIPAADLA</sequence>
<proteinExistence type="predicted"/>
<dbReference type="EMBL" id="DMAN01000064">
    <property type="protein sequence ID" value="HAE26131.1"/>
    <property type="molecule type" value="Genomic_DNA"/>
</dbReference>
<evidence type="ECO:0000313" key="2">
    <source>
        <dbReference type="EMBL" id="HAE26131.1"/>
    </source>
</evidence>
<evidence type="ECO:0000313" key="3">
    <source>
        <dbReference type="Proteomes" id="UP000259610"/>
    </source>
</evidence>
<keyword evidence="1" id="KW-0732">Signal</keyword>
<name>A0A3B9GUL4_9PROT</name>
<dbReference type="PROSITE" id="PS51257">
    <property type="entry name" value="PROKAR_LIPOPROTEIN"/>
    <property type="match status" value="1"/>
</dbReference>
<reference evidence="2 3" key="1">
    <citation type="journal article" date="2018" name="Nat. Biotechnol.">
        <title>A standardized bacterial taxonomy based on genome phylogeny substantially revises the tree of life.</title>
        <authorList>
            <person name="Parks D.H."/>
            <person name="Chuvochina M."/>
            <person name="Waite D.W."/>
            <person name="Rinke C."/>
            <person name="Skarshewski A."/>
            <person name="Chaumeil P.A."/>
            <person name="Hugenholtz P."/>
        </authorList>
    </citation>
    <scope>NUCLEOTIDE SEQUENCE [LARGE SCALE GENOMIC DNA]</scope>
    <source>
        <strain evidence="2">UBA8733</strain>
    </source>
</reference>
<evidence type="ECO:0000256" key="1">
    <source>
        <dbReference type="SAM" id="SignalP"/>
    </source>
</evidence>
<protein>
    <submittedName>
        <fullName evidence="2">Uncharacterized protein</fullName>
    </submittedName>
</protein>
<organism evidence="2 3">
    <name type="scientific">Hyphomonas adhaerens</name>
    <dbReference type="NCBI Taxonomy" id="81029"/>
    <lineage>
        <taxon>Bacteria</taxon>
        <taxon>Pseudomonadati</taxon>
        <taxon>Pseudomonadota</taxon>
        <taxon>Alphaproteobacteria</taxon>
        <taxon>Hyphomonadales</taxon>
        <taxon>Hyphomonadaceae</taxon>
        <taxon>Hyphomonas</taxon>
    </lineage>
</organism>
<feature type="chain" id="PRO_5017559728" evidence="1">
    <location>
        <begin position="29"/>
        <end position="135"/>
    </location>
</feature>